<evidence type="ECO:0000256" key="1">
    <source>
        <dbReference type="ARBA" id="ARBA00004196"/>
    </source>
</evidence>
<dbReference type="Proteomes" id="UP001172083">
    <property type="component" value="Unassembled WGS sequence"/>
</dbReference>
<organism evidence="7 8">
    <name type="scientific">Agaribacillus aureus</name>
    <dbReference type="NCBI Taxonomy" id="3051825"/>
    <lineage>
        <taxon>Bacteria</taxon>
        <taxon>Pseudomonadati</taxon>
        <taxon>Bacteroidota</taxon>
        <taxon>Cytophagia</taxon>
        <taxon>Cytophagales</taxon>
        <taxon>Splendidivirgaceae</taxon>
        <taxon>Agaribacillus</taxon>
    </lineage>
</organism>
<feature type="transmembrane region" description="Helical" evidence="5">
    <location>
        <begin position="67"/>
        <end position="86"/>
    </location>
</feature>
<dbReference type="PANTHER" id="PTHR42852">
    <property type="entry name" value="THIOL:DISULFIDE INTERCHANGE PROTEIN DSBE"/>
    <property type="match status" value="1"/>
</dbReference>
<name>A0ABT8L321_9BACT</name>
<dbReference type="RefSeq" id="WP_346756966.1">
    <property type="nucleotide sequence ID" value="NZ_JAUJEB010000001.1"/>
</dbReference>
<keyword evidence="5" id="KW-1133">Transmembrane helix</keyword>
<accession>A0ABT8L321</accession>
<sequence>MHRLKSIFISVYLTYTVALVGLPVWYIIQEHNYYWVLVGILHLVPLLFFLALMILPTPRTSEELELLTFLEIVLLIFIISATFFGFNHNYQLLFYGLAGILGWLLYVYWYSVLPRNPNPQIQVEDNLPPVVLEDLTGKRVDNSFFDGNYNLLMFFRGNWCPLCMAQINEMSTRYQKFEDLGGKIYLISAQPSGHSRHLSKKYDIPFHFLVDPELETAKKLGLIHRGGTPLGMELLGYKSDTVLPSVIITDQRQKIIFFDQSYNYRIRPKPQSFLNIIINHQSKKSGL</sequence>
<dbReference type="EMBL" id="JAUJEB010000001">
    <property type="protein sequence ID" value="MDN5211636.1"/>
    <property type="molecule type" value="Genomic_DNA"/>
</dbReference>
<keyword evidence="3" id="KW-1015">Disulfide bond</keyword>
<comment type="subcellular location">
    <subcellularLocation>
        <location evidence="1">Cell envelope</location>
    </subcellularLocation>
</comment>
<feature type="transmembrane region" description="Helical" evidence="5">
    <location>
        <begin position="7"/>
        <end position="28"/>
    </location>
</feature>
<comment type="caution">
    <text evidence="7">The sequence shown here is derived from an EMBL/GenBank/DDBJ whole genome shotgun (WGS) entry which is preliminary data.</text>
</comment>
<keyword evidence="2" id="KW-0201">Cytochrome c-type biogenesis</keyword>
<dbReference type="InterPro" id="IPR000866">
    <property type="entry name" value="AhpC/TSA"/>
</dbReference>
<keyword evidence="5" id="KW-0812">Transmembrane</keyword>
<dbReference type="Gene3D" id="3.40.30.10">
    <property type="entry name" value="Glutaredoxin"/>
    <property type="match status" value="1"/>
</dbReference>
<dbReference type="InterPro" id="IPR036249">
    <property type="entry name" value="Thioredoxin-like_sf"/>
</dbReference>
<evidence type="ECO:0000256" key="4">
    <source>
        <dbReference type="ARBA" id="ARBA00023284"/>
    </source>
</evidence>
<evidence type="ECO:0000256" key="5">
    <source>
        <dbReference type="SAM" id="Phobius"/>
    </source>
</evidence>
<dbReference type="InterPro" id="IPR013766">
    <property type="entry name" value="Thioredoxin_domain"/>
</dbReference>
<dbReference type="Pfam" id="PF00578">
    <property type="entry name" value="AhpC-TSA"/>
    <property type="match status" value="1"/>
</dbReference>
<feature type="transmembrane region" description="Helical" evidence="5">
    <location>
        <begin position="34"/>
        <end position="55"/>
    </location>
</feature>
<evidence type="ECO:0000256" key="3">
    <source>
        <dbReference type="ARBA" id="ARBA00023157"/>
    </source>
</evidence>
<protein>
    <submittedName>
        <fullName evidence="7">Redoxin domain-containing protein</fullName>
    </submittedName>
</protein>
<dbReference type="PANTHER" id="PTHR42852:SF6">
    <property type="entry name" value="THIOL:DISULFIDE INTERCHANGE PROTEIN DSBE"/>
    <property type="match status" value="1"/>
</dbReference>
<keyword evidence="8" id="KW-1185">Reference proteome</keyword>
<evidence type="ECO:0000259" key="6">
    <source>
        <dbReference type="PROSITE" id="PS51352"/>
    </source>
</evidence>
<reference evidence="7" key="1">
    <citation type="submission" date="2023-06" db="EMBL/GenBank/DDBJ databases">
        <title>Genomic of Agaribacillus aureum.</title>
        <authorList>
            <person name="Wang G."/>
        </authorList>
    </citation>
    <scope>NUCLEOTIDE SEQUENCE</scope>
    <source>
        <strain evidence="7">BMA12</strain>
    </source>
</reference>
<gene>
    <name evidence="7" type="ORF">QQ020_06230</name>
</gene>
<keyword evidence="5" id="KW-0472">Membrane</keyword>
<dbReference type="InterPro" id="IPR050553">
    <property type="entry name" value="Thioredoxin_ResA/DsbE_sf"/>
</dbReference>
<keyword evidence="4" id="KW-0676">Redox-active center</keyword>
<evidence type="ECO:0000313" key="8">
    <source>
        <dbReference type="Proteomes" id="UP001172083"/>
    </source>
</evidence>
<dbReference type="PROSITE" id="PS51352">
    <property type="entry name" value="THIOREDOXIN_2"/>
    <property type="match status" value="1"/>
</dbReference>
<dbReference type="SUPFAM" id="SSF52833">
    <property type="entry name" value="Thioredoxin-like"/>
    <property type="match status" value="1"/>
</dbReference>
<evidence type="ECO:0000313" key="7">
    <source>
        <dbReference type="EMBL" id="MDN5211636.1"/>
    </source>
</evidence>
<evidence type="ECO:0000256" key="2">
    <source>
        <dbReference type="ARBA" id="ARBA00022748"/>
    </source>
</evidence>
<feature type="domain" description="Thioredoxin" evidence="6">
    <location>
        <begin position="121"/>
        <end position="282"/>
    </location>
</feature>
<feature type="transmembrane region" description="Helical" evidence="5">
    <location>
        <begin position="92"/>
        <end position="110"/>
    </location>
</feature>
<proteinExistence type="predicted"/>